<dbReference type="HOGENOM" id="CLU_1104203_0_0_1"/>
<organism evidence="2 3">
    <name type="scientific">Leersia perrieri</name>
    <dbReference type="NCBI Taxonomy" id="77586"/>
    <lineage>
        <taxon>Eukaryota</taxon>
        <taxon>Viridiplantae</taxon>
        <taxon>Streptophyta</taxon>
        <taxon>Embryophyta</taxon>
        <taxon>Tracheophyta</taxon>
        <taxon>Spermatophyta</taxon>
        <taxon>Magnoliopsida</taxon>
        <taxon>Liliopsida</taxon>
        <taxon>Poales</taxon>
        <taxon>Poaceae</taxon>
        <taxon>BOP clade</taxon>
        <taxon>Oryzoideae</taxon>
        <taxon>Oryzeae</taxon>
        <taxon>Oryzinae</taxon>
        <taxon>Leersia</taxon>
    </lineage>
</organism>
<dbReference type="EnsemblPlants" id="LPERR08G01900.1">
    <property type="protein sequence ID" value="LPERR08G01900.1"/>
    <property type="gene ID" value="LPERR08G01900"/>
</dbReference>
<accession>A0A0D9X406</accession>
<sequence>MARSSSSNGWPMSPAARSTSRRTRGSNSKPWRWWRKCAGLAAAIGSKIRLRAVRWPRQGDSRRRRHASSSTATTTQNGWCHHRSFAPVYVDELYTHPKSHHVAVHATPPPPQQPITGNDAGKVASRRRNAAAIDAGAKNAGESGKAPRKKATTATATAASNGGKMRGGVRRLVMSPMRGGGVCGMGEVDVRAEMFIRKFREEMRLQSQKSAEEFHAMLARGL</sequence>
<feature type="region of interest" description="Disordered" evidence="1">
    <location>
        <begin position="137"/>
        <end position="164"/>
    </location>
</feature>
<reference evidence="3" key="2">
    <citation type="submission" date="2013-12" db="EMBL/GenBank/DDBJ databases">
        <authorList>
            <person name="Yu Y."/>
            <person name="Lee S."/>
            <person name="de Baynast K."/>
            <person name="Wissotski M."/>
            <person name="Liu L."/>
            <person name="Talag J."/>
            <person name="Goicoechea J."/>
            <person name="Angelova A."/>
            <person name="Jetty R."/>
            <person name="Kudrna D."/>
            <person name="Golser W."/>
            <person name="Rivera L."/>
            <person name="Zhang J."/>
            <person name="Wing R."/>
        </authorList>
    </citation>
    <scope>NUCLEOTIDE SEQUENCE</scope>
</reference>
<evidence type="ECO:0000313" key="3">
    <source>
        <dbReference type="Proteomes" id="UP000032180"/>
    </source>
</evidence>
<dbReference type="PANTHER" id="PTHR33098:SF113">
    <property type="entry name" value="OS08G0127800 PROTEIN"/>
    <property type="match status" value="1"/>
</dbReference>
<protein>
    <submittedName>
        <fullName evidence="2">Uncharacterized protein</fullName>
    </submittedName>
</protein>
<keyword evidence="3" id="KW-1185">Reference proteome</keyword>
<dbReference type="Pfam" id="PF05553">
    <property type="entry name" value="DUF761"/>
    <property type="match status" value="1"/>
</dbReference>
<proteinExistence type="predicted"/>
<feature type="region of interest" description="Disordered" evidence="1">
    <location>
        <begin position="1"/>
        <end position="29"/>
    </location>
</feature>
<feature type="compositionally biased region" description="Polar residues" evidence="1">
    <location>
        <begin position="1"/>
        <end position="10"/>
    </location>
</feature>
<dbReference type="AlphaFoldDB" id="A0A0D9X406"/>
<evidence type="ECO:0000256" key="1">
    <source>
        <dbReference type="SAM" id="MobiDB-lite"/>
    </source>
</evidence>
<dbReference type="PANTHER" id="PTHR33098">
    <property type="entry name" value="COTTON FIBER (DUF761)"/>
    <property type="match status" value="1"/>
</dbReference>
<name>A0A0D9X406_9ORYZ</name>
<feature type="region of interest" description="Disordered" evidence="1">
    <location>
        <begin position="55"/>
        <end position="76"/>
    </location>
</feature>
<reference evidence="2" key="3">
    <citation type="submission" date="2015-04" db="UniProtKB">
        <authorList>
            <consortium name="EnsemblPlants"/>
        </authorList>
    </citation>
    <scope>IDENTIFICATION</scope>
</reference>
<dbReference type="InterPro" id="IPR008480">
    <property type="entry name" value="DUF761_pln"/>
</dbReference>
<dbReference type="Proteomes" id="UP000032180">
    <property type="component" value="Chromosome 8"/>
</dbReference>
<dbReference type="eggNOG" id="ENOG502SA8F">
    <property type="taxonomic scope" value="Eukaryota"/>
</dbReference>
<reference evidence="2 3" key="1">
    <citation type="submission" date="2012-08" db="EMBL/GenBank/DDBJ databases">
        <title>Oryza genome evolution.</title>
        <authorList>
            <person name="Wing R.A."/>
        </authorList>
    </citation>
    <scope>NUCLEOTIDE SEQUENCE</scope>
</reference>
<evidence type="ECO:0000313" key="2">
    <source>
        <dbReference type="EnsemblPlants" id="LPERR08G01900.1"/>
    </source>
</evidence>
<dbReference type="Gramene" id="LPERR08G01900.1">
    <property type="protein sequence ID" value="LPERR08G01900.1"/>
    <property type="gene ID" value="LPERR08G01900"/>
</dbReference>